<evidence type="ECO:0000313" key="2">
    <source>
        <dbReference type="EMBL" id="KAJ4823261.1"/>
    </source>
</evidence>
<evidence type="ECO:0008006" key="4">
    <source>
        <dbReference type="Google" id="ProtNLM"/>
    </source>
</evidence>
<protein>
    <recommendedName>
        <fullName evidence="4">NB-ARC domain-containing protein</fullName>
    </recommendedName>
</protein>
<keyword evidence="1" id="KW-0611">Plant defense</keyword>
<dbReference type="OrthoDB" id="1896560at2759"/>
<keyword evidence="3" id="KW-1185">Reference proteome</keyword>
<dbReference type="Gene3D" id="3.80.10.10">
    <property type="entry name" value="Ribonuclease Inhibitor"/>
    <property type="match status" value="1"/>
</dbReference>
<dbReference type="AlphaFoldDB" id="A0A9Q0IYL1"/>
<dbReference type="PANTHER" id="PTHR36766:SF70">
    <property type="entry name" value="DISEASE RESISTANCE PROTEIN RGA4"/>
    <property type="match status" value="1"/>
</dbReference>
<feature type="non-terminal residue" evidence="2">
    <location>
        <position position="277"/>
    </location>
</feature>
<proteinExistence type="predicted"/>
<evidence type="ECO:0000256" key="1">
    <source>
        <dbReference type="ARBA" id="ARBA00022821"/>
    </source>
</evidence>
<comment type="caution">
    <text evidence="2">The sequence shown here is derived from an EMBL/GenBank/DDBJ whole genome shotgun (WGS) entry which is preliminary data.</text>
</comment>
<dbReference type="Proteomes" id="UP001141552">
    <property type="component" value="Unassembled WGS sequence"/>
</dbReference>
<dbReference type="PANTHER" id="PTHR36766">
    <property type="entry name" value="PLANT BROAD-SPECTRUM MILDEW RESISTANCE PROTEIN RPW8"/>
    <property type="match status" value="1"/>
</dbReference>
<gene>
    <name evidence="2" type="ORF">Tsubulata_022732</name>
</gene>
<sequence length="277" mass="31698">MPQLQQLMPPMDDVKGQAFPLLQELRMEDCPKLETILPHYLLPSLSVLDTTDGQMKQLVASLPKAPRIRSMRFVDHLGYYKLASGLHNLKVHGSESTLETLLERIESLGFADSTLQGLELRGCNEIRSIPLWRFQNLSHEAYPLASKTNSKGSRFPILVEVFLRKGGWSFSKCNHPRSNWLLTASIGVCKHFHLFRSCTWLHLKIRDCPKLGSLPEEGLPSSLKYLEIQQCHRTLMERCKEGGEDWPKIKHIPKINIRHSLLFELGDITFNSSFLLE</sequence>
<dbReference type="EMBL" id="JAKUCV010007490">
    <property type="protein sequence ID" value="KAJ4823261.1"/>
    <property type="molecule type" value="Genomic_DNA"/>
</dbReference>
<dbReference type="SUPFAM" id="SSF52058">
    <property type="entry name" value="L domain-like"/>
    <property type="match status" value="1"/>
</dbReference>
<organism evidence="2 3">
    <name type="scientific">Turnera subulata</name>
    <dbReference type="NCBI Taxonomy" id="218843"/>
    <lineage>
        <taxon>Eukaryota</taxon>
        <taxon>Viridiplantae</taxon>
        <taxon>Streptophyta</taxon>
        <taxon>Embryophyta</taxon>
        <taxon>Tracheophyta</taxon>
        <taxon>Spermatophyta</taxon>
        <taxon>Magnoliopsida</taxon>
        <taxon>eudicotyledons</taxon>
        <taxon>Gunneridae</taxon>
        <taxon>Pentapetalae</taxon>
        <taxon>rosids</taxon>
        <taxon>fabids</taxon>
        <taxon>Malpighiales</taxon>
        <taxon>Passifloraceae</taxon>
        <taxon>Turnera</taxon>
    </lineage>
</organism>
<accession>A0A9Q0IYL1</accession>
<evidence type="ECO:0000313" key="3">
    <source>
        <dbReference type="Proteomes" id="UP001141552"/>
    </source>
</evidence>
<dbReference type="InterPro" id="IPR032675">
    <property type="entry name" value="LRR_dom_sf"/>
</dbReference>
<name>A0A9Q0IYL1_9ROSI</name>
<reference evidence="2" key="2">
    <citation type="journal article" date="2023" name="Plants (Basel)">
        <title>Annotation of the Turnera subulata (Passifloraceae) Draft Genome Reveals the S-Locus Evolved after the Divergence of Turneroideae from Passifloroideae in a Stepwise Manner.</title>
        <authorList>
            <person name="Henning P.M."/>
            <person name="Roalson E.H."/>
            <person name="Mir W."/>
            <person name="McCubbin A.G."/>
            <person name="Shore J.S."/>
        </authorList>
    </citation>
    <scope>NUCLEOTIDE SEQUENCE</scope>
    <source>
        <strain evidence="2">F60SS</strain>
    </source>
</reference>
<reference evidence="2" key="1">
    <citation type="submission" date="2022-02" db="EMBL/GenBank/DDBJ databases">
        <authorList>
            <person name="Henning P.M."/>
            <person name="McCubbin A.G."/>
            <person name="Shore J.S."/>
        </authorList>
    </citation>
    <scope>NUCLEOTIDE SEQUENCE</scope>
    <source>
        <strain evidence="2">F60SS</strain>
        <tissue evidence="2">Leaves</tissue>
    </source>
</reference>
<dbReference type="GO" id="GO:0006952">
    <property type="term" value="P:defense response"/>
    <property type="evidence" value="ECO:0007669"/>
    <property type="project" value="UniProtKB-KW"/>
</dbReference>